<evidence type="ECO:0000313" key="3">
    <source>
        <dbReference type="Proteomes" id="UP000275401"/>
    </source>
</evidence>
<sequence length="85" mass="9212">MVERVTVPSLRCERRRPLPCLLADTAPGDPWEQAVKACLTVLCHRDAGQTVGRHLAEPVTAHPGRENEPPRFGRSAGADDPAAHP</sequence>
<dbReference type="Proteomes" id="UP000275401">
    <property type="component" value="Unassembled WGS sequence"/>
</dbReference>
<keyword evidence="3" id="KW-1185">Reference proteome</keyword>
<dbReference type="EMBL" id="RIBZ01000054">
    <property type="protein sequence ID" value="RNG35402.1"/>
    <property type="molecule type" value="Genomic_DNA"/>
</dbReference>
<accession>A0A3M8WYZ8</accession>
<comment type="caution">
    <text evidence="2">The sequence shown here is derived from an EMBL/GenBank/DDBJ whole genome shotgun (WGS) entry which is preliminary data.</text>
</comment>
<organism evidence="2 3">
    <name type="scientific">Streptomyces botrytidirepellens</name>
    <dbReference type="NCBI Taxonomy" id="2486417"/>
    <lineage>
        <taxon>Bacteria</taxon>
        <taxon>Bacillati</taxon>
        <taxon>Actinomycetota</taxon>
        <taxon>Actinomycetes</taxon>
        <taxon>Kitasatosporales</taxon>
        <taxon>Streptomycetaceae</taxon>
        <taxon>Streptomyces</taxon>
    </lineage>
</organism>
<proteinExistence type="predicted"/>
<evidence type="ECO:0000313" key="2">
    <source>
        <dbReference type="EMBL" id="RNG35402.1"/>
    </source>
</evidence>
<dbReference type="AlphaFoldDB" id="A0A3M8WYZ8"/>
<gene>
    <name evidence="2" type="ORF">EEJ42_04040</name>
</gene>
<feature type="region of interest" description="Disordered" evidence="1">
    <location>
        <begin position="54"/>
        <end position="85"/>
    </location>
</feature>
<name>A0A3M8WYZ8_9ACTN</name>
<protein>
    <submittedName>
        <fullName evidence="2">Uncharacterized protein</fullName>
    </submittedName>
</protein>
<reference evidence="2 3" key="1">
    <citation type="submission" date="2018-11" db="EMBL/GenBank/DDBJ databases">
        <title>The Potential of Streptomyces as Biocontrol Agents against the Tomato grey mould, Botrytis cinerea (Gray mold) Frontiers in Microbiology.</title>
        <authorList>
            <person name="Li D."/>
        </authorList>
    </citation>
    <scope>NUCLEOTIDE SEQUENCE [LARGE SCALE GENOMIC DNA]</scope>
    <source>
        <strain evidence="2 3">NEAU-LD23</strain>
    </source>
</reference>
<evidence type="ECO:0000256" key="1">
    <source>
        <dbReference type="SAM" id="MobiDB-lite"/>
    </source>
</evidence>